<evidence type="ECO:0000313" key="2">
    <source>
        <dbReference type="Proteomes" id="UP000740605"/>
    </source>
</evidence>
<organism evidence="1 2">
    <name type="scientific">Microbacterium flavum</name>
    <dbReference type="NCBI Taxonomy" id="415216"/>
    <lineage>
        <taxon>Bacteria</taxon>
        <taxon>Bacillati</taxon>
        <taxon>Actinomycetota</taxon>
        <taxon>Actinomycetes</taxon>
        <taxon>Micrococcales</taxon>
        <taxon>Microbacteriaceae</taxon>
        <taxon>Microbacterium</taxon>
    </lineage>
</organism>
<accession>A0ABS5XXB3</accession>
<dbReference type="SUPFAM" id="SSF159894">
    <property type="entry name" value="YgaC/TfoX-N like"/>
    <property type="match status" value="1"/>
</dbReference>
<evidence type="ECO:0000313" key="1">
    <source>
        <dbReference type="EMBL" id="MBT8799160.1"/>
    </source>
</evidence>
<dbReference type="Proteomes" id="UP000740605">
    <property type="component" value="Unassembled WGS sequence"/>
</dbReference>
<gene>
    <name evidence="1" type="ORF">J0P97_13925</name>
</gene>
<comment type="caution">
    <text evidence="1">The sequence shown here is derived from an EMBL/GenBank/DDBJ whole genome shotgun (WGS) entry which is preliminary data.</text>
</comment>
<protein>
    <recommendedName>
        <fullName evidence="3">TfoX N-terminal domain-containing protein</fullName>
    </recommendedName>
</protein>
<dbReference type="Gene3D" id="3.30.1460.30">
    <property type="entry name" value="YgaC/TfoX-N like chaperone"/>
    <property type="match status" value="1"/>
</dbReference>
<sequence length="102" mass="11297">MFDPIVDSLLERDGVDLGPMFGVTGVRVRGKVFACIGYDADLMLKLPRGRVDELESEGIATRVVMRGRPMKEWAFVDAAYAGVWAELATEAYVFVDEITPRA</sequence>
<reference evidence="1 2" key="1">
    <citation type="submission" date="2021-03" db="EMBL/GenBank/DDBJ databases">
        <title>Microbacterium pauli sp. nov., isolated from microfiltered milk.</title>
        <authorList>
            <person name="Bellassi P."/>
            <person name="Fontana A."/>
            <person name="Callegari M.L."/>
            <person name="Lorenzo M."/>
            <person name="Cappa F."/>
        </authorList>
    </citation>
    <scope>NUCLEOTIDE SEQUENCE [LARGE SCALE GENOMIC DNA]</scope>
    <source>
        <strain evidence="1 2">DSM 18909</strain>
    </source>
</reference>
<name>A0ABS5XXB3_9MICO</name>
<dbReference type="EMBL" id="JAFLHG010000014">
    <property type="protein sequence ID" value="MBT8799160.1"/>
    <property type="molecule type" value="Genomic_DNA"/>
</dbReference>
<keyword evidence="2" id="KW-1185">Reference proteome</keyword>
<evidence type="ECO:0008006" key="3">
    <source>
        <dbReference type="Google" id="ProtNLM"/>
    </source>
</evidence>
<proteinExistence type="predicted"/>